<dbReference type="Proteomes" id="UP000298049">
    <property type="component" value="Plasmid psoil36-7"/>
</dbReference>
<dbReference type="SUPFAM" id="SSF53474">
    <property type="entry name" value="alpha/beta-Hydrolases"/>
    <property type="match status" value="1"/>
</dbReference>
<proteinExistence type="predicted"/>
<dbReference type="Gene3D" id="3.40.50.1820">
    <property type="entry name" value="alpha/beta hydrolase"/>
    <property type="match status" value="1"/>
</dbReference>
<feature type="domain" description="AB hydrolase-1" evidence="1">
    <location>
        <begin position="38"/>
        <end position="288"/>
    </location>
</feature>
<organism evidence="2 3">
    <name type="scientific">Hydrocarboniclastica marina</name>
    <dbReference type="NCBI Taxonomy" id="2259620"/>
    <lineage>
        <taxon>Bacteria</taxon>
        <taxon>Pseudomonadati</taxon>
        <taxon>Pseudomonadota</taxon>
        <taxon>Gammaproteobacteria</taxon>
        <taxon>Alteromonadales</taxon>
        <taxon>Alteromonadaceae</taxon>
        <taxon>Hydrocarboniclastica</taxon>
    </lineage>
</organism>
<dbReference type="OrthoDB" id="5729753at2"/>
<dbReference type="GO" id="GO:0016020">
    <property type="term" value="C:membrane"/>
    <property type="evidence" value="ECO:0007669"/>
    <property type="project" value="TreeGrafter"/>
</dbReference>
<dbReference type="Pfam" id="PF12697">
    <property type="entry name" value="Abhydrolase_6"/>
    <property type="match status" value="1"/>
</dbReference>
<evidence type="ECO:0000259" key="1">
    <source>
        <dbReference type="Pfam" id="PF12697"/>
    </source>
</evidence>
<dbReference type="PANTHER" id="PTHR43798">
    <property type="entry name" value="MONOACYLGLYCEROL LIPASE"/>
    <property type="match status" value="1"/>
</dbReference>
<geneLocation type="plasmid" evidence="2 3">
    <name>psoil36-7</name>
</geneLocation>
<evidence type="ECO:0000313" key="2">
    <source>
        <dbReference type="EMBL" id="QCF28071.1"/>
    </source>
</evidence>
<dbReference type="KEGG" id="hmi:soil367_18530"/>
<dbReference type="EMBL" id="CP031094">
    <property type="protein sequence ID" value="QCF28071.1"/>
    <property type="molecule type" value="Genomic_DNA"/>
</dbReference>
<dbReference type="PANTHER" id="PTHR43798:SF33">
    <property type="entry name" value="HYDROLASE, PUTATIVE (AFU_ORTHOLOGUE AFUA_2G14860)-RELATED"/>
    <property type="match status" value="1"/>
</dbReference>
<name>A0A4P7XLM1_9ALTE</name>
<sequence length="298" mass="33194">MNDKPNLAERDGFQAPDGQQIALWRWPRLKGRPTLHWAHATGFHGRLYEPLLDDLSAGCNVLAWDMRGHGASAGAADASGFRGWETYYGDLTALLDSLDEPVWLAGHSIGATASIMAAARQPNKVQGLILAEPVIMDPWQGRMLWLAKLLRRSHRFALAAGAARRRAVFDSHTAALDNYRGRGGFKTWPEAWLEAYVRYGFVPQRDHVRLACSPDWESTTFAHTEHNPWPGVRQLRCPVIALAAERASTFSQAARKKMRASLPSAEVRVIAETTHFLPMERPGAVRDAILQSVSQRRS</sequence>
<keyword evidence="2" id="KW-0614">Plasmid</keyword>
<evidence type="ECO:0000313" key="3">
    <source>
        <dbReference type="Proteomes" id="UP000298049"/>
    </source>
</evidence>
<keyword evidence="3" id="KW-1185">Reference proteome</keyword>
<dbReference type="InterPro" id="IPR000073">
    <property type="entry name" value="AB_hydrolase_1"/>
</dbReference>
<dbReference type="InterPro" id="IPR050266">
    <property type="entry name" value="AB_hydrolase_sf"/>
</dbReference>
<dbReference type="InterPro" id="IPR029058">
    <property type="entry name" value="AB_hydrolase_fold"/>
</dbReference>
<protein>
    <submittedName>
        <fullName evidence="2">Alpha/beta hydrolase</fullName>
    </submittedName>
</protein>
<accession>A0A4P7XLM1</accession>
<gene>
    <name evidence="2" type="ORF">soil367_18530</name>
</gene>
<keyword evidence="2" id="KW-0378">Hydrolase</keyword>
<dbReference type="AlphaFoldDB" id="A0A4P7XLM1"/>
<dbReference type="RefSeq" id="WP_136550745.1">
    <property type="nucleotide sequence ID" value="NZ_CP031094.1"/>
</dbReference>
<reference evidence="2 3" key="1">
    <citation type="submission" date="2018-07" db="EMBL/GenBank/DDBJ databases">
        <title>Marsedoiliclastica nanhaica gen. nov. sp. nov., a novel marine hydrocarbonoclastic bacterium isolated from an in-situ enriched hydrocarbon-degrading consortium in deep-sea sediment.</title>
        <authorList>
            <person name="Dong C."/>
            <person name="Ma T."/>
            <person name="Liu R."/>
            <person name="Shao Z."/>
        </authorList>
    </citation>
    <scope>NUCLEOTIDE SEQUENCE [LARGE SCALE GENOMIC DNA]</scope>
    <source>
        <strain evidence="3">soil36-7</strain>
        <plasmid evidence="2 3">psoil36-7</plasmid>
    </source>
</reference>
<dbReference type="GO" id="GO:0016787">
    <property type="term" value="F:hydrolase activity"/>
    <property type="evidence" value="ECO:0007669"/>
    <property type="project" value="UniProtKB-KW"/>
</dbReference>